<protein>
    <submittedName>
        <fullName evidence="1">Uncharacterized protein</fullName>
    </submittedName>
</protein>
<dbReference type="SUPFAM" id="SSF56219">
    <property type="entry name" value="DNase I-like"/>
    <property type="match status" value="1"/>
</dbReference>
<dbReference type="EMBL" id="BAABME010003743">
    <property type="protein sequence ID" value="GAA0159983.1"/>
    <property type="molecule type" value="Genomic_DNA"/>
</dbReference>
<dbReference type="AlphaFoldDB" id="A0AAV3Q8V1"/>
<dbReference type="PANTHER" id="PTHR33710:SF71">
    <property type="entry name" value="ENDONUCLEASE_EXONUCLEASE_PHOSPHATASE DOMAIN-CONTAINING PROTEIN"/>
    <property type="match status" value="1"/>
</dbReference>
<evidence type="ECO:0000313" key="1">
    <source>
        <dbReference type="EMBL" id="GAA0159983.1"/>
    </source>
</evidence>
<gene>
    <name evidence="1" type="ORF">LIER_16641</name>
</gene>
<proteinExistence type="predicted"/>
<dbReference type="PANTHER" id="PTHR33710">
    <property type="entry name" value="BNAC02G09200D PROTEIN"/>
    <property type="match status" value="1"/>
</dbReference>
<comment type="caution">
    <text evidence="1">The sequence shown here is derived from an EMBL/GenBank/DDBJ whole genome shotgun (WGS) entry which is preliminary data.</text>
</comment>
<organism evidence="1 2">
    <name type="scientific">Lithospermum erythrorhizon</name>
    <name type="common">Purple gromwell</name>
    <name type="synonym">Lithospermum officinale var. erythrorhizon</name>
    <dbReference type="NCBI Taxonomy" id="34254"/>
    <lineage>
        <taxon>Eukaryota</taxon>
        <taxon>Viridiplantae</taxon>
        <taxon>Streptophyta</taxon>
        <taxon>Embryophyta</taxon>
        <taxon>Tracheophyta</taxon>
        <taxon>Spermatophyta</taxon>
        <taxon>Magnoliopsida</taxon>
        <taxon>eudicotyledons</taxon>
        <taxon>Gunneridae</taxon>
        <taxon>Pentapetalae</taxon>
        <taxon>asterids</taxon>
        <taxon>lamiids</taxon>
        <taxon>Boraginales</taxon>
        <taxon>Boraginaceae</taxon>
        <taxon>Boraginoideae</taxon>
        <taxon>Lithospermeae</taxon>
        <taxon>Lithospermum</taxon>
    </lineage>
</organism>
<sequence length="163" mass="18801">MGDFNEVLHSNENVSQQRLRLHWQMENFRRVVQDCGLVDLGYSGFPFTWSNNFISSYSTRVRLDKDWKDYYPEAKVTYLSTNTSDHLPLLLQLGTESTGVAKTKGIFMKFKLETTFVKPVDLLAVYLLIKRAAQPLFIVYKKIYYIKLGVQRVVIDGGNHPSA</sequence>
<dbReference type="Gene3D" id="3.60.10.10">
    <property type="entry name" value="Endonuclease/exonuclease/phosphatase"/>
    <property type="match status" value="1"/>
</dbReference>
<dbReference type="Proteomes" id="UP001454036">
    <property type="component" value="Unassembled WGS sequence"/>
</dbReference>
<reference evidence="1 2" key="1">
    <citation type="submission" date="2024-01" db="EMBL/GenBank/DDBJ databases">
        <title>The complete chloroplast genome sequence of Lithospermum erythrorhizon: insights into the phylogenetic relationship among Boraginaceae species and the maternal lineages of purple gromwells.</title>
        <authorList>
            <person name="Okada T."/>
            <person name="Watanabe K."/>
        </authorList>
    </citation>
    <scope>NUCLEOTIDE SEQUENCE [LARGE SCALE GENOMIC DNA]</scope>
</reference>
<dbReference type="InterPro" id="IPR036691">
    <property type="entry name" value="Endo/exonu/phosph_ase_sf"/>
</dbReference>
<name>A0AAV3Q8V1_LITER</name>
<keyword evidence="2" id="KW-1185">Reference proteome</keyword>
<evidence type="ECO:0000313" key="2">
    <source>
        <dbReference type="Proteomes" id="UP001454036"/>
    </source>
</evidence>
<accession>A0AAV3Q8V1</accession>